<dbReference type="Gene3D" id="3.30.9.10">
    <property type="entry name" value="D-Amino Acid Oxidase, subunit A, domain 2"/>
    <property type="match status" value="1"/>
</dbReference>
<protein>
    <submittedName>
        <fullName evidence="2">Glycine/D-amino acid oxidase</fullName>
    </submittedName>
</protein>
<dbReference type="OrthoDB" id="571248at2"/>
<dbReference type="RefSeq" id="WP_090550440.1">
    <property type="nucleotide sequence ID" value="NZ_FNFP01000001.1"/>
</dbReference>
<dbReference type="Proteomes" id="UP000198718">
    <property type="component" value="Unassembled WGS sequence"/>
</dbReference>
<name>A0A1G8Z7I7_9FIRM</name>
<dbReference type="STRING" id="393762.SAMN05660472_00746"/>
<reference evidence="2 3" key="1">
    <citation type="submission" date="2016-10" db="EMBL/GenBank/DDBJ databases">
        <authorList>
            <person name="de Groot N.N."/>
        </authorList>
    </citation>
    <scope>NUCLEOTIDE SEQUENCE [LARGE SCALE GENOMIC DNA]</scope>
    <source>
        <strain evidence="2 3">DSM 18346</strain>
    </source>
</reference>
<accession>A0A1G8Z7I7</accession>
<evidence type="ECO:0000259" key="1">
    <source>
        <dbReference type="Pfam" id="PF01266"/>
    </source>
</evidence>
<dbReference type="InterPro" id="IPR036188">
    <property type="entry name" value="FAD/NAD-bd_sf"/>
</dbReference>
<evidence type="ECO:0000313" key="3">
    <source>
        <dbReference type="Proteomes" id="UP000198718"/>
    </source>
</evidence>
<dbReference type="AlphaFoldDB" id="A0A1G8Z7I7"/>
<dbReference type="SUPFAM" id="SSF51905">
    <property type="entry name" value="FAD/NAD(P)-binding domain"/>
    <property type="match status" value="1"/>
</dbReference>
<sequence length="408" mass="46875">MNLQSGKLYWNKTINNPPFYPPLEGDIECDVLIIGGGTSGAQSAYYLWDKGLDVVLVDKEKIGHGSTSSNTALIQYSGDKMFYELINSFGEETAATHLKLCLTAINEIEEACRLLEKSPDFVRRDSLYYASYQEDTSKLQKEYRYLKKHGFEVQLLSSNEIGHLYPFEKPGAIYTKNDAEVNPYKFTVELIHKAYKKGVRIFEDTYIHGKKVEKDYTLFHTKNGSTIKTRYVIVAAGYECQEFKQDKNVVFESSYAIVTNQVEDLSDWYKQTLIWETARPYIYMRTTADNRIIIGGLDETTIIPEKRDGMLFHKKDLLIQEFNKLFPNIEVFPEFYLSAIYGGTHDGLPMIGSYGEFPNWYFLMAYGDNGMVYSMVLAKIITDLITRGSNSHLDIYLQTRPCLNSKKE</sequence>
<keyword evidence="3" id="KW-1185">Reference proteome</keyword>
<feature type="domain" description="FAD dependent oxidoreductase" evidence="1">
    <location>
        <begin position="30"/>
        <end position="384"/>
    </location>
</feature>
<dbReference type="Pfam" id="PF01266">
    <property type="entry name" value="DAO"/>
    <property type="match status" value="1"/>
</dbReference>
<dbReference type="PANTHER" id="PTHR13847">
    <property type="entry name" value="SARCOSINE DEHYDROGENASE-RELATED"/>
    <property type="match status" value="1"/>
</dbReference>
<proteinExistence type="predicted"/>
<dbReference type="GO" id="GO:0005737">
    <property type="term" value="C:cytoplasm"/>
    <property type="evidence" value="ECO:0007669"/>
    <property type="project" value="TreeGrafter"/>
</dbReference>
<dbReference type="Gene3D" id="3.50.50.60">
    <property type="entry name" value="FAD/NAD(P)-binding domain"/>
    <property type="match status" value="1"/>
</dbReference>
<dbReference type="EMBL" id="FNFP01000001">
    <property type="protein sequence ID" value="SDK10395.1"/>
    <property type="molecule type" value="Genomic_DNA"/>
</dbReference>
<organism evidence="2 3">
    <name type="scientific">Natronincola ferrireducens</name>
    <dbReference type="NCBI Taxonomy" id="393762"/>
    <lineage>
        <taxon>Bacteria</taxon>
        <taxon>Bacillati</taxon>
        <taxon>Bacillota</taxon>
        <taxon>Clostridia</taxon>
        <taxon>Peptostreptococcales</taxon>
        <taxon>Natronincolaceae</taxon>
        <taxon>Natronincola</taxon>
    </lineage>
</organism>
<gene>
    <name evidence="2" type="ORF">SAMN05660472_00746</name>
</gene>
<dbReference type="PANTHER" id="PTHR13847:SF201">
    <property type="entry name" value="PUTATIBE OXIDOREDUCTASE"/>
    <property type="match status" value="1"/>
</dbReference>
<dbReference type="InterPro" id="IPR006076">
    <property type="entry name" value="FAD-dep_OxRdtase"/>
</dbReference>
<evidence type="ECO:0000313" key="2">
    <source>
        <dbReference type="EMBL" id="SDK10395.1"/>
    </source>
</evidence>